<reference evidence="4 5" key="1">
    <citation type="submission" date="2024-03" db="EMBL/GenBank/DDBJ databases">
        <title>Complete genome of BD2.</title>
        <authorList>
            <person name="Cao G."/>
        </authorList>
    </citation>
    <scope>NUCLEOTIDE SEQUENCE [LARGE SCALE GENOMIC DNA]</scope>
    <source>
        <strain evidence="4 5">BD2</strain>
    </source>
</reference>
<dbReference type="PANTHER" id="PTHR46401">
    <property type="entry name" value="GLYCOSYLTRANSFERASE WBBK-RELATED"/>
    <property type="match status" value="1"/>
</dbReference>
<gene>
    <name evidence="4" type="ORF">WG219_00840</name>
</gene>
<sequence>MHIALNASILRAPRTGIGQYIAGLSKALAQLPDTQLSFFTGMGWAQQLPANPQVGYSRLSALAKCLPNAYELRRYLQQQAFNRGVKEVRPALYHEPSLWPFDFDGPTVMTLHDLTHIHYPHTQPADRLAEIERRIGPALERAQHIITDSQFVANELSHYYSVSPDRISIAHLGYAERFHPRTSNYLESFTTRLSLKARHYLICVGTLEPRKNLPLALDAYNRLPEAVRQRYPLLIAGMAGWKEQALSQPLKAAINRGNVRLLGYLDDDTLAALLAGARMLLFPSLYEGFGLPVLEAMASGVPVILSPHAAMPEVAGNAGIYADQSAEDWRDAILRLIDDDLEWELRRNQGLQQAQQFSWSNCARITSAAYQKALE</sequence>
<dbReference type="PANTHER" id="PTHR46401:SF2">
    <property type="entry name" value="GLYCOSYLTRANSFERASE WBBK-RELATED"/>
    <property type="match status" value="1"/>
</dbReference>
<evidence type="ECO:0000256" key="1">
    <source>
        <dbReference type="ARBA" id="ARBA00022679"/>
    </source>
</evidence>
<feature type="domain" description="Glycosyl transferase family 1" evidence="2">
    <location>
        <begin position="198"/>
        <end position="349"/>
    </location>
</feature>
<accession>A0ABZ2RPB0</accession>
<dbReference type="SUPFAM" id="SSF53756">
    <property type="entry name" value="UDP-Glycosyltransferase/glycogen phosphorylase"/>
    <property type="match status" value="1"/>
</dbReference>
<dbReference type="EMBL" id="CP148074">
    <property type="protein sequence ID" value="WXL28077.1"/>
    <property type="molecule type" value="Genomic_DNA"/>
</dbReference>
<keyword evidence="5" id="KW-1185">Reference proteome</keyword>
<keyword evidence="1" id="KW-0808">Transferase</keyword>
<evidence type="ECO:0000313" key="4">
    <source>
        <dbReference type="EMBL" id="WXL28077.1"/>
    </source>
</evidence>
<dbReference type="Gene3D" id="3.40.50.2000">
    <property type="entry name" value="Glycogen Phosphorylase B"/>
    <property type="match status" value="2"/>
</dbReference>
<dbReference type="Pfam" id="PF00534">
    <property type="entry name" value="Glycos_transf_1"/>
    <property type="match status" value="1"/>
</dbReference>
<evidence type="ECO:0000313" key="5">
    <source>
        <dbReference type="Proteomes" id="UP001476583"/>
    </source>
</evidence>
<dbReference type="Pfam" id="PF13439">
    <property type="entry name" value="Glyco_transf_4"/>
    <property type="match status" value="1"/>
</dbReference>
<evidence type="ECO:0000259" key="2">
    <source>
        <dbReference type="Pfam" id="PF00534"/>
    </source>
</evidence>
<feature type="domain" description="Glycosyltransferase subfamily 4-like N-terminal" evidence="3">
    <location>
        <begin position="16"/>
        <end position="173"/>
    </location>
</feature>
<evidence type="ECO:0000259" key="3">
    <source>
        <dbReference type="Pfam" id="PF13439"/>
    </source>
</evidence>
<dbReference type="CDD" id="cd03809">
    <property type="entry name" value="GT4_MtfB-like"/>
    <property type="match status" value="1"/>
</dbReference>
<dbReference type="Proteomes" id="UP001476583">
    <property type="component" value="Chromosome"/>
</dbReference>
<organism evidence="4 5">
    <name type="scientific">Ectopseudomonas mendocina</name>
    <name type="common">Pseudomonas mendocina</name>
    <dbReference type="NCBI Taxonomy" id="300"/>
    <lineage>
        <taxon>Bacteria</taxon>
        <taxon>Pseudomonadati</taxon>
        <taxon>Pseudomonadota</taxon>
        <taxon>Gammaproteobacteria</taxon>
        <taxon>Pseudomonadales</taxon>
        <taxon>Pseudomonadaceae</taxon>
        <taxon>Ectopseudomonas</taxon>
    </lineage>
</organism>
<proteinExistence type="predicted"/>
<dbReference type="InterPro" id="IPR028098">
    <property type="entry name" value="Glyco_trans_4-like_N"/>
</dbReference>
<protein>
    <submittedName>
        <fullName evidence="4">Glycosyltransferase family 1 protein</fullName>
    </submittedName>
</protein>
<dbReference type="InterPro" id="IPR001296">
    <property type="entry name" value="Glyco_trans_1"/>
</dbReference>
<name>A0ABZ2RPB0_ECTME</name>